<feature type="region of interest" description="Disordered" evidence="1">
    <location>
        <begin position="25"/>
        <end position="79"/>
    </location>
</feature>
<reference evidence="3" key="1">
    <citation type="submission" date="2020-01" db="EMBL/GenBank/DDBJ databases">
        <title>Host secretion protein essential for vertical symbiont transmission.</title>
        <authorList>
            <person name="Koga R."/>
            <person name="Tanahashi M."/>
            <person name="Nikoh N."/>
            <person name="Moriyama M."/>
            <person name="Meng X.Y."/>
            <person name="Hosokawa T."/>
            <person name="Fukatsu T."/>
        </authorList>
    </citation>
    <scope>NUCLEOTIDE SEQUENCE</scope>
    <source>
        <strain evidence="3">200705SagaTH</strain>
    </source>
</reference>
<dbReference type="GO" id="GO:0005549">
    <property type="term" value="F:odorant binding"/>
    <property type="evidence" value="ECO:0007669"/>
    <property type="project" value="InterPro"/>
</dbReference>
<name>A0A8E4BSM2_9HEMI</name>
<feature type="compositionally biased region" description="Basic residues" evidence="1">
    <location>
        <begin position="66"/>
        <end position="77"/>
    </location>
</feature>
<dbReference type="CDD" id="cd23992">
    <property type="entry name" value="PBP_GOBP"/>
    <property type="match status" value="1"/>
</dbReference>
<accession>A0A8E4BSM2</accession>
<proteinExistence type="evidence at transcript level"/>
<gene>
    <name evidence="3" type="primary">pmdp</name>
</gene>
<dbReference type="EMBL" id="LC516890">
    <property type="protein sequence ID" value="BBU59747.1"/>
    <property type="molecule type" value="mRNA"/>
</dbReference>
<evidence type="ECO:0000256" key="2">
    <source>
        <dbReference type="SAM" id="SignalP"/>
    </source>
</evidence>
<dbReference type="Pfam" id="PF01395">
    <property type="entry name" value="PBP_GOBP"/>
    <property type="match status" value="1"/>
</dbReference>
<feature type="chain" id="PRO_5034720778" evidence="2">
    <location>
        <begin position="20"/>
        <end position="220"/>
    </location>
</feature>
<evidence type="ECO:0000256" key="1">
    <source>
        <dbReference type="SAM" id="MobiDB-lite"/>
    </source>
</evidence>
<dbReference type="InterPro" id="IPR006170">
    <property type="entry name" value="PBP/GOBP"/>
</dbReference>
<feature type="signal peptide" evidence="2">
    <location>
        <begin position="1"/>
        <end position="19"/>
    </location>
</feature>
<sequence>MKYTLYLLAMVSLIYAVASYHTKTHDKHDHDHDHHDRSHSHDRDDSRSDDSRSDYSDDRHHDYSGRHGHHHGHHGKDRHHEYFKKNLREALKCCASEHDVDTRDIFKALKNKGHSDTHAAKCAIGCWLDKMGYIKNKKICWESIKKDAQNLYEDEEEVEKAHKVVDEVSEQWREKITDKCREPVRALRFLLKKAKKSGLSKPDYHFKYSRYDESSSAAVV</sequence>
<feature type="compositionally biased region" description="Basic and acidic residues" evidence="1">
    <location>
        <begin position="26"/>
        <end position="65"/>
    </location>
</feature>
<keyword evidence="2" id="KW-0732">Signal</keyword>
<evidence type="ECO:0000313" key="3">
    <source>
        <dbReference type="EMBL" id="BBU59747.1"/>
    </source>
</evidence>
<dbReference type="AlphaFoldDB" id="A0A8E4BSM2"/>
<protein>
    <submittedName>
        <fullName evidence="3">Posterior midgut dominant protein</fullName>
    </submittedName>
</protein>
<organism evidence="3">
    <name type="scientific">Coptosoma parvipictum</name>
    <dbReference type="NCBI Taxonomy" id="355286"/>
    <lineage>
        <taxon>Eukaryota</taxon>
        <taxon>Metazoa</taxon>
        <taxon>Ecdysozoa</taxon>
        <taxon>Arthropoda</taxon>
        <taxon>Hexapoda</taxon>
        <taxon>Insecta</taxon>
        <taxon>Pterygota</taxon>
        <taxon>Neoptera</taxon>
        <taxon>Paraneoptera</taxon>
        <taxon>Hemiptera</taxon>
        <taxon>Heteroptera</taxon>
        <taxon>Panheteroptera</taxon>
        <taxon>Pentatomomorpha</taxon>
        <taxon>Pentatomoidea</taxon>
        <taxon>Plataspidae</taxon>
        <taxon>Coptosoma</taxon>
    </lineage>
</organism>